<proteinExistence type="predicted"/>
<dbReference type="Proteomes" id="UP000229615">
    <property type="component" value="Unassembled WGS sequence"/>
</dbReference>
<evidence type="ECO:0000313" key="2">
    <source>
        <dbReference type="Proteomes" id="UP000229615"/>
    </source>
</evidence>
<name>A0A2H0UQW5_9BACT</name>
<dbReference type="AlphaFoldDB" id="A0A2H0UQW5"/>
<gene>
    <name evidence="1" type="ORF">COU09_00565</name>
</gene>
<evidence type="ECO:0000313" key="1">
    <source>
        <dbReference type="EMBL" id="PIR88773.1"/>
    </source>
</evidence>
<accession>A0A2H0UQW5</accession>
<organism evidence="1 2">
    <name type="scientific">Candidatus Harrisonbacteria bacterium CG10_big_fil_rev_8_21_14_0_10_44_23</name>
    <dbReference type="NCBI Taxonomy" id="1974585"/>
    <lineage>
        <taxon>Bacteria</taxon>
        <taxon>Candidatus Harrisoniibacteriota</taxon>
    </lineage>
</organism>
<protein>
    <submittedName>
        <fullName evidence="1">Uncharacterized protein</fullName>
    </submittedName>
</protein>
<comment type="caution">
    <text evidence="1">The sequence shown here is derived from an EMBL/GenBank/DDBJ whole genome shotgun (WGS) entry which is preliminary data.</text>
</comment>
<reference evidence="2" key="1">
    <citation type="submission" date="2017-09" db="EMBL/GenBank/DDBJ databases">
        <title>Depth-based differentiation of microbial function through sediment-hosted aquifers and enrichment of novel symbionts in the deep terrestrial subsurface.</title>
        <authorList>
            <person name="Probst A.J."/>
            <person name="Ladd B."/>
            <person name="Jarett J.K."/>
            <person name="Geller-Mcgrath D.E."/>
            <person name="Sieber C.M.K."/>
            <person name="Emerson J.B."/>
            <person name="Anantharaman K."/>
            <person name="Thomas B.C."/>
            <person name="Malmstrom R."/>
            <person name="Stieglmeier M."/>
            <person name="Klingl A."/>
            <person name="Woyke T."/>
            <person name="Ryan C.M."/>
            <person name="Banfield J.F."/>
        </authorList>
    </citation>
    <scope>NUCLEOTIDE SEQUENCE [LARGE SCALE GENOMIC DNA]</scope>
</reference>
<dbReference type="EMBL" id="PFBB01000005">
    <property type="protein sequence ID" value="PIR88773.1"/>
    <property type="molecule type" value="Genomic_DNA"/>
</dbReference>
<sequence length="65" mass="7388">MHVLNIFEDGSACIDIVERVDAEFSVCFTFRGNSEEFITKLFSLISEEARYASEISAVARPLRRT</sequence>